<dbReference type="RefSeq" id="XP_069211505.1">
    <property type="nucleotide sequence ID" value="XM_069351119.1"/>
</dbReference>
<organism evidence="2 3">
    <name type="scientific">Vanrija albida</name>
    <dbReference type="NCBI Taxonomy" id="181172"/>
    <lineage>
        <taxon>Eukaryota</taxon>
        <taxon>Fungi</taxon>
        <taxon>Dikarya</taxon>
        <taxon>Basidiomycota</taxon>
        <taxon>Agaricomycotina</taxon>
        <taxon>Tremellomycetes</taxon>
        <taxon>Trichosporonales</taxon>
        <taxon>Trichosporonaceae</taxon>
        <taxon>Vanrija</taxon>
    </lineage>
</organism>
<reference evidence="2 3" key="1">
    <citation type="submission" date="2023-08" db="EMBL/GenBank/DDBJ databases">
        <title>Annotated Genome Sequence of Vanrija albida AlHP1.</title>
        <authorList>
            <person name="Herzog R."/>
        </authorList>
    </citation>
    <scope>NUCLEOTIDE SEQUENCE [LARGE SCALE GENOMIC DNA]</scope>
    <source>
        <strain evidence="2 3">AlHP1</strain>
    </source>
</reference>
<evidence type="ECO:0000256" key="1">
    <source>
        <dbReference type="SAM" id="MobiDB-lite"/>
    </source>
</evidence>
<evidence type="ECO:0000313" key="2">
    <source>
        <dbReference type="EMBL" id="KAL1411561.1"/>
    </source>
</evidence>
<accession>A0ABR3QA64</accession>
<comment type="caution">
    <text evidence="2">The sequence shown here is derived from an EMBL/GenBank/DDBJ whole genome shotgun (WGS) entry which is preliminary data.</text>
</comment>
<keyword evidence="3" id="KW-1185">Reference proteome</keyword>
<sequence>MPIDAEAYPHVIDAILQFADASVLLRFRATCRELHARVDALFLTHVEIGDEHRRDRDGMREADPDAAHSPHPEPGRRPGRPLREPLQYWAREARLCHITTVDAHVTEYVDEVDDWQAKRLPFARAASAFAGVTTVRVHDQRDTFGSESVVDPTPGQPHTLVIFQSESQMGDRYGRMDVKFWGCVDMTRLNKVTKRVPRRERGPLYESTLAWAITLPAACWPREAVVIFVQDRTRRRVPGRNRWSEYAFRIARHVAKALARERQHNFPKHVPRPPWTVVDLDAAGDISAADALERVWDAVRTCTDLGVPLTAELEHELRPRVSLLTRDQYGAIVGPAQLSLESEE</sequence>
<feature type="compositionally biased region" description="Basic and acidic residues" evidence="1">
    <location>
        <begin position="52"/>
        <end position="76"/>
    </location>
</feature>
<feature type="region of interest" description="Disordered" evidence="1">
    <location>
        <begin position="52"/>
        <end position="82"/>
    </location>
</feature>
<name>A0ABR3QA64_9TREE</name>
<evidence type="ECO:0000313" key="3">
    <source>
        <dbReference type="Proteomes" id="UP001565368"/>
    </source>
</evidence>
<proteinExistence type="predicted"/>
<evidence type="ECO:0008006" key="4">
    <source>
        <dbReference type="Google" id="ProtNLM"/>
    </source>
</evidence>
<protein>
    <recommendedName>
        <fullName evidence="4">F-box domain-containing protein</fullName>
    </recommendedName>
</protein>
<dbReference type="Proteomes" id="UP001565368">
    <property type="component" value="Unassembled WGS sequence"/>
</dbReference>
<dbReference type="EMBL" id="JBBXJM010000002">
    <property type="protein sequence ID" value="KAL1411561.1"/>
    <property type="molecule type" value="Genomic_DNA"/>
</dbReference>
<dbReference type="GeneID" id="95983566"/>
<gene>
    <name evidence="2" type="ORF">Q8F55_002523</name>
</gene>